<feature type="compositionally biased region" description="Basic and acidic residues" evidence="2">
    <location>
        <begin position="85"/>
        <end position="94"/>
    </location>
</feature>
<evidence type="ECO:0000313" key="4">
    <source>
        <dbReference type="Proteomes" id="UP000054196"/>
    </source>
</evidence>
<protein>
    <submittedName>
        <fullName evidence="3">Uncharacterized protein</fullName>
    </submittedName>
</protein>
<dbReference type="OrthoDB" id="3028347at2759"/>
<keyword evidence="4" id="KW-1185">Reference proteome</keyword>
<evidence type="ECO:0000256" key="2">
    <source>
        <dbReference type="SAM" id="MobiDB-lite"/>
    </source>
</evidence>
<feature type="coiled-coil region" evidence="1">
    <location>
        <begin position="154"/>
        <end position="227"/>
    </location>
</feature>
<keyword evidence="1" id="KW-0175">Coiled coil</keyword>
<proteinExistence type="predicted"/>
<accession>R7S2J7</accession>
<reference evidence="4" key="1">
    <citation type="journal article" date="2012" name="Science">
        <title>The Paleozoic origin of enzymatic lignin decomposition reconstructed from 31 fungal genomes.</title>
        <authorList>
            <person name="Floudas D."/>
            <person name="Binder M."/>
            <person name="Riley R."/>
            <person name="Barry K."/>
            <person name="Blanchette R.A."/>
            <person name="Henrissat B."/>
            <person name="Martinez A.T."/>
            <person name="Otillar R."/>
            <person name="Spatafora J.W."/>
            <person name="Yadav J.S."/>
            <person name="Aerts A."/>
            <person name="Benoit I."/>
            <person name="Boyd A."/>
            <person name="Carlson A."/>
            <person name="Copeland A."/>
            <person name="Coutinho P.M."/>
            <person name="de Vries R.P."/>
            <person name="Ferreira P."/>
            <person name="Findley K."/>
            <person name="Foster B."/>
            <person name="Gaskell J."/>
            <person name="Glotzer D."/>
            <person name="Gorecki P."/>
            <person name="Heitman J."/>
            <person name="Hesse C."/>
            <person name="Hori C."/>
            <person name="Igarashi K."/>
            <person name="Jurgens J.A."/>
            <person name="Kallen N."/>
            <person name="Kersten P."/>
            <person name="Kohler A."/>
            <person name="Kuees U."/>
            <person name="Kumar T.K.A."/>
            <person name="Kuo A."/>
            <person name="LaButti K."/>
            <person name="Larrondo L.F."/>
            <person name="Lindquist E."/>
            <person name="Ling A."/>
            <person name="Lombard V."/>
            <person name="Lucas S."/>
            <person name="Lundell T."/>
            <person name="Martin R."/>
            <person name="McLaughlin D.J."/>
            <person name="Morgenstern I."/>
            <person name="Morin E."/>
            <person name="Murat C."/>
            <person name="Nagy L.G."/>
            <person name="Nolan M."/>
            <person name="Ohm R.A."/>
            <person name="Patyshakuliyeva A."/>
            <person name="Rokas A."/>
            <person name="Ruiz-Duenas F.J."/>
            <person name="Sabat G."/>
            <person name="Salamov A."/>
            <person name="Samejima M."/>
            <person name="Schmutz J."/>
            <person name="Slot J.C."/>
            <person name="St John F."/>
            <person name="Stenlid J."/>
            <person name="Sun H."/>
            <person name="Sun S."/>
            <person name="Syed K."/>
            <person name="Tsang A."/>
            <person name="Wiebenga A."/>
            <person name="Young D."/>
            <person name="Pisabarro A."/>
            <person name="Eastwood D.C."/>
            <person name="Martin F."/>
            <person name="Cullen D."/>
            <person name="Grigoriev I.V."/>
            <person name="Hibbett D.S."/>
        </authorList>
    </citation>
    <scope>NUCLEOTIDE SEQUENCE [LARGE SCALE GENOMIC DNA]</scope>
    <source>
        <strain evidence="4">HHB-11173 SS5</strain>
    </source>
</reference>
<feature type="compositionally biased region" description="Polar residues" evidence="2">
    <location>
        <begin position="62"/>
        <end position="79"/>
    </location>
</feature>
<feature type="compositionally biased region" description="Basic and acidic residues" evidence="2">
    <location>
        <begin position="1"/>
        <end position="18"/>
    </location>
</feature>
<dbReference type="GeneID" id="18878125"/>
<feature type="compositionally biased region" description="Polar residues" evidence="2">
    <location>
        <begin position="20"/>
        <end position="31"/>
    </location>
</feature>
<sequence>MPTSRESLERAPAEHGEDMSPSQVRQSSRIPSTRERESRREDHSRDDRGHRGRREDSVRPYSRNTDGISASEVANTHRPTQSHRSRTENAEARHPLVTNGSRDIVDTGAPASTTRSRGLLGMGAGVIRWISTSNTSEAPDVSGTGRPDEASSQLQQALRRIKSLENREKDLTAKLAARDEQYATEVSRLEYQSQRTKGETEQYRSEIARLRADLVQAKEALARRQDVALDTFNVTADQVSEAYLLSSGPYSLQVINNAIDDMVQNILVDYEKLSHSQSHSTSVDTPPPPTDCHPLLSPFWTMKMDSESRGLVLDALLHHSVVRFLEGTVFSFGVVPAHFQYDPFASRIYERLREQEPWSTTQRWKSLSVAGAVSVWKPDFVTPISNAARDIIAAFACASRTTLEFFYPLAPKIEQEIHRICCLAYQLSVAVKRDIVLFLRPVDNQLAELQWDMGAQPGDMVIGDYSLGLTKTTAEGQSTIAVLPKVVTTALLRYADQNQAA</sequence>
<feature type="region of interest" description="Disordered" evidence="2">
    <location>
        <begin position="1"/>
        <end position="117"/>
    </location>
</feature>
<organism evidence="3 4">
    <name type="scientific">Punctularia strigosozonata (strain HHB-11173)</name>
    <name type="common">White-rot fungus</name>
    <dbReference type="NCBI Taxonomy" id="741275"/>
    <lineage>
        <taxon>Eukaryota</taxon>
        <taxon>Fungi</taxon>
        <taxon>Dikarya</taxon>
        <taxon>Basidiomycota</taxon>
        <taxon>Agaricomycotina</taxon>
        <taxon>Agaricomycetes</taxon>
        <taxon>Corticiales</taxon>
        <taxon>Punctulariaceae</taxon>
        <taxon>Punctularia</taxon>
    </lineage>
</organism>
<dbReference type="AlphaFoldDB" id="R7S2J7"/>
<dbReference type="eggNOG" id="ENOG502SS08">
    <property type="taxonomic scope" value="Eukaryota"/>
</dbReference>
<dbReference type="EMBL" id="JH687554">
    <property type="protein sequence ID" value="EIN04433.1"/>
    <property type="molecule type" value="Genomic_DNA"/>
</dbReference>
<evidence type="ECO:0000313" key="3">
    <source>
        <dbReference type="EMBL" id="EIN04433.1"/>
    </source>
</evidence>
<dbReference type="RefSeq" id="XP_007388228.1">
    <property type="nucleotide sequence ID" value="XM_007388166.1"/>
</dbReference>
<dbReference type="KEGG" id="psq:PUNSTDRAFT_128294"/>
<evidence type="ECO:0000256" key="1">
    <source>
        <dbReference type="SAM" id="Coils"/>
    </source>
</evidence>
<dbReference type="HOGENOM" id="CLU_544154_0_0_1"/>
<name>R7S2J7_PUNST</name>
<gene>
    <name evidence="3" type="ORF">PUNSTDRAFT_128294</name>
</gene>
<dbReference type="Proteomes" id="UP000054196">
    <property type="component" value="Unassembled WGS sequence"/>
</dbReference>
<dbReference type="OMA" id="EIHRICC"/>
<feature type="compositionally biased region" description="Basic and acidic residues" evidence="2">
    <location>
        <begin position="32"/>
        <end position="58"/>
    </location>
</feature>